<evidence type="ECO:0000259" key="1">
    <source>
        <dbReference type="Pfam" id="PF01266"/>
    </source>
</evidence>
<dbReference type="Proteomes" id="UP001355207">
    <property type="component" value="Chromosome 6"/>
</dbReference>
<dbReference type="Pfam" id="PF01266">
    <property type="entry name" value="DAO"/>
    <property type="match status" value="1"/>
</dbReference>
<dbReference type="InterPro" id="IPR006076">
    <property type="entry name" value="FAD-dep_OxRdtase"/>
</dbReference>
<gene>
    <name evidence="2" type="ORF">L201_005199</name>
</gene>
<reference evidence="2 3" key="1">
    <citation type="submission" date="2024-01" db="EMBL/GenBank/DDBJ databases">
        <title>Comparative genomics of Cryptococcus and Kwoniella reveals pathogenesis evolution and contrasting modes of karyotype evolution via chromosome fusion or intercentromeric recombination.</title>
        <authorList>
            <person name="Coelho M.A."/>
            <person name="David-Palma M."/>
            <person name="Shea T."/>
            <person name="Bowers K."/>
            <person name="McGinley-Smith S."/>
            <person name="Mohammad A.W."/>
            <person name="Gnirke A."/>
            <person name="Yurkov A.M."/>
            <person name="Nowrousian M."/>
            <person name="Sun S."/>
            <person name="Cuomo C.A."/>
            <person name="Heitman J."/>
        </authorList>
    </citation>
    <scope>NUCLEOTIDE SEQUENCE [LARGE SCALE GENOMIC DNA]</scope>
    <source>
        <strain evidence="2 3">CBS 6074</strain>
    </source>
</reference>
<protein>
    <recommendedName>
        <fullName evidence="1">FAD dependent oxidoreductase domain-containing protein</fullName>
    </recommendedName>
</protein>
<accession>A0AAX4JXR8</accession>
<dbReference type="RefSeq" id="XP_066077029.1">
    <property type="nucleotide sequence ID" value="XM_066220932.1"/>
</dbReference>
<dbReference type="EMBL" id="CP144103">
    <property type="protein sequence ID" value="WWC90266.1"/>
    <property type="molecule type" value="Genomic_DNA"/>
</dbReference>
<dbReference type="GeneID" id="91095869"/>
<keyword evidence="3" id="KW-1185">Reference proteome</keyword>
<dbReference type="PANTHER" id="PTHR13847">
    <property type="entry name" value="SARCOSINE DEHYDROGENASE-RELATED"/>
    <property type="match status" value="1"/>
</dbReference>
<dbReference type="PANTHER" id="PTHR13847:SF260">
    <property type="entry name" value="FAD DEPENDENT OXIDOREDUCTASE DOMAIN-CONTAINING PROTEIN"/>
    <property type="match status" value="1"/>
</dbReference>
<dbReference type="AlphaFoldDB" id="A0AAX4JXR8"/>
<dbReference type="GO" id="GO:0005737">
    <property type="term" value="C:cytoplasm"/>
    <property type="evidence" value="ECO:0007669"/>
    <property type="project" value="TreeGrafter"/>
</dbReference>
<proteinExistence type="predicted"/>
<dbReference type="Gene3D" id="3.50.50.60">
    <property type="entry name" value="FAD/NAD(P)-binding domain"/>
    <property type="match status" value="1"/>
</dbReference>
<evidence type="ECO:0000313" key="3">
    <source>
        <dbReference type="Proteomes" id="UP001355207"/>
    </source>
</evidence>
<dbReference type="Gene3D" id="3.30.9.10">
    <property type="entry name" value="D-Amino Acid Oxidase, subunit A, domain 2"/>
    <property type="match status" value="1"/>
</dbReference>
<feature type="domain" description="FAD dependent oxidoreductase" evidence="1">
    <location>
        <begin position="40"/>
        <end position="443"/>
    </location>
</feature>
<dbReference type="SUPFAM" id="SSF51905">
    <property type="entry name" value="FAD/NAD(P)-binding domain"/>
    <property type="match status" value="1"/>
</dbReference>
<organism evidence="2 3">
    <name type="scientific">Kwoniella dendrophila CBS 6074</name>
    <dbReference type="NCBI Taxonomy" id="1295534"/>
    <lineage>
        <taxon>Eukaryota</taxon>
        <taxon>Fungi</taxon>
        <taxon>Dikarya</taxon>
        <taxon>Basidiomycota</taxon>
        <taxon>Agaricomycotina</taxon>
        <taxon>Tremellomycetes</taxon>
        <taxon>Tremellales</taxon>
        <taxon>Cryptococcaceae</taxon>
        <taxon>Kwoniella</taxon>
    </lineage>
</organism>
<dbReference type="InterPro" id="IPR036188">
    <property type="entry name" value="FAD/NAD-bd_sf"/>
</dbReference>
<evidence type="ECO:0000313" key="2">
    <source>
        <dbReference type="EMBL" id="WWC90266.1"/>
    </source>
</evidence>
<sequence length="482" mass="53500">MSGFLEPHSPSTVSHWIATNRGSETLHNHGKDDKLPEKADIVIVGAGISGALLAYHLTHPQNDEVSIKKGSRIVILEGAEVSSSATGRNGGHFAPATFLSFPKLTSSLEDGGAGLTDSQATEILLHEWDNFERNKNLIKKHDLIDKVDLWEGKIMTIYDTKEKLNKAYELYERWLKCLKEKGLQDYSDNTFCKDPDEAVKVSRVKNAFGYSTRSAGSVHPHRLVTEILKICLSSTDFNVSLYTSTPVLDISSFDGSQENTIKTNRGTIKAEKVVLCTNAHTPHLFPKEHPLKESIFPLRIQMGLITPTLDYSGVKGLKTNYGFPLAYCANTPNGIVLGAGASDYIRAGIGKPEDYINNSNDRELLPECTKYLKSFMTNTMVDWNENAEGEGLMRTWTGVTANTFDRLPLIGEIPNRKNLFISAGFNGHGMSTTHTCNRALARLIGSESWDQDFPEAYIISENRLKRKLVEGGHYRYVTGNKL</sequence>
<name>A0AAX4JXR8_9TREE</name>